<dbReference type="Proteomes" id="UP001221838">
    <property type="component" value="Unassembled WGS sequence"/>
</dbReference>
<dbReference type="RefSeq" id="WP_272142981.1">
    <property type="nucleotide sequence ID" value="NZ_JAQNDM010000002.1"/>
</dbReference>
<protein>
    <recommendedName>
        <fullName evidence="3">JAB domain-containing protein</fullName>
    </recommendedName>
</protein>
<sequence>MIYQRPGSEGFYVSHPSSLGPAVEAAGGRKQCFVPDAVSDPGSPSSVIYADYHNHPSSTRFSPEDLQARRQRFYFRVMLNPLCEMYLYDFQARTVFQLKDGKFAVIKRVTDDIRGE</sequence>
<organism evidence="1 2">
    <name type="scientific">Stigmatella ashevillensis</name>
    <dbReference type="NCBI Taxonomy" id="2995309"/>
    <lineage>
        <taxon>Bacteria</taxon>
        <taxon>Pseudomonadati</taxon>
        <taxon>Myxococcota</taxon>
        <taxon>Myxococcia</taxon>
        <taxon>Myxococcales</taxon>
        <taxon>Cystobacterineae</taxon>
        <taxon>Archangiaceae</taxon>
        <taxon>Stigmatella</taxon>
    </lineage>
</organism>
<evidence type="ECO:0008006" key="3">
    <source>
        <dbReference type="Google" id="ProtNLM"/>
    </source>
</evidence>
<comment type="caution">
    <text evidence="1">The sequence shown here is derived from an EMBL/GenBank/DDBJ whole genome shotgun (WGS) entry which is preliminary data.</text>
</comment>
<name>A0ABT5DIC4_9BACT</name>
<proteinExistence type="predicted"/>
<reference evidence="1 2" key="1">
    <citation type="submission" date="2022-11" db="EMBL/GenBank/DDBJ databases">
        <title>Minimal conservation of predation-associated metabolite biosynthetic gene clusters underscores biosynthetic potential of Myxococcota including descriptions for ten novel species: Archangium lansinium sp. nov., Myxococcus landrumus sp. nov., Nannocystis bai.</title>
        <authorList>
            <person name="Ahearne A."/>
            <person name="Stevens C."/>
            <person name="Dowd S."/>
        </authorList>
    </citation>
    <scope>NUCLEOTIDE SEQUENCE [LARGE SCALE GENOMIC DNA]</scope>
    <source>
        <strain evidence="1 2">NCWAL01</strain>
    </source>
</reference>
<accession>A0ABT5DIC4</accession>
<evidence type="ECO:0000313" key="1">
    <source>
        <dbReference type="EMBL" id="MDC0712839.1"/>
    </source>
</evidence>
<keyword evidence="2" id="KW-1185">Reference proteome</keyword>
<gene>
    <name evidence="1" type="ORF">POL68_30540</name>
</gene>
<dbReference type="EMBL" id="JAQNDM010000002">
    <property type="protein sequence ID" value="MDC0712839.1"/>
    <property type="molecule type" value="Genomic_DNA"/>
</dbReference>
<evidence type="ECO:0000313" key="2">
    <source>
        <dbReference type="Proteomes" id="UP001221838"/>
    </source>
</evidence>